<proteinExistence type="predicted"/>
<feature type="compositionally biased region" description="Low complexity" evidence="1">
    <location>
        <begin position="158"/>
        <end position="169"/>
    </location>
</feature>
<feature type="region of interest" description="Disordered" evidence="1">
    <location>
        <begin position="386"/>
        <end position="455"/>
    </location>
</feature>
<dbReference type="Gene3D" id="3.30.710.10">
    <property type="entry name" value="Potassium Channel Kv1.1, Chain A"/>
    <property type="match status" value="1"/>
</dbReference>
<dbReference type="InterPro" id="IPR011333">
    <property type="entry name" value="SKP1/BTB/POZ_sf"/>
</dbReference>
<evidence type="ECO:0000313" key="3">
    <source>
        <dbReference type="Proteomes" id="UP000053989"/>
    </source>
</evidence>
<dbReference type="Proteomes" id="UP000053989">
    <property type="component" value="Unassembled WGS sequence"/>
</dbReference>
<accession>A0A0C3DMS3</accession>
<feature type="compositionally biased region" description="Acidic residues" evidence="1">
    <location>
        <begin position="101"/>
        <end position="125"/>
    </location>
</feature>
<evidence type="ECO:0000256" key="1">
    <source>
        <dbReference type="SAM" id="MobiDB-lite"/>
    </source>
</evidence>
<evidence type="ECO:0000313" key="2">
    <source>
        <dbReference type="EMBL" id="KIM57529.1"/>
    </source>
</evidence>
<dbReference type="HOGENOM" id="CLU_043561_0_0_1"/>
<gene>
    <name evidence="2" type="ORF">SCLCIDRAFT_28761</name>
</gene>
<protein>
    <recommendedName>
        <fullName evidence="4">BTB domain-containing protein</fullName>
    </recommendedName>
</protein>
<feature type="compositionally biased region" description="Polar residues" evidence="1">
    <location>
        <begin position="390"/>
        <end position="401"/>
    </location>
</feature>
<reference evidence="2 3" key="1">
    <citation type="submission" date="2014-04" db="EMBL/GenBank/DDBJ databases">
        <authorList>
            <consortium name="DOE Joint Genome Institute"/>
            <person name="Kuo A."/>
            <person name="Kohler A."/>
            <person name="Nagy L.G."/>
            <person name="Floudas D."/>
            <person name="Copeland A."/>
            <person name="Barry K.W."/>
            <person name="Cichocki N."/>
            <person name="Veneault-Fourrey C."/>
            <person name="LaButti K."/>
            <person name="Lindquist E.A."/>
            <person name="Lipzen A."/>
            <person name="Lundell T."/>
            <person name="Morin E."/>
            <person name="Murat C."/>
            <person name="Sun H."/>
            <person name="Tunlid A."/>
            <person name="Henrissat B."/>
            <person name="Grigoriev I.V."/>
            <person name="Hibbett D.S."/>
            <person name="Martin F."/>
            <person name="Nordberg H.P."/>
            <person name="Cantor M.N."/>
            <person name="Hua S.X."/>
        </authorList>
    </citation>
    <scope>NUCLEOTIDE SEQUENCE [LARGE SCALE GENOMIC DNA]</scope>
    <source>
        <strain evidence="2 3">Foug A</strain>
    </source>
</reference>
<name>A0A0C3DMS3_9AGAM</name>
<dbReference type="STRING" id="1036808.A0A0C3DMS3"/>
<evidence type="ECO:0008006" key="4">
    <source>
        <dbReference type="Google" id="ProtNLM"/>
    </source>
</evidence>
<dbReference type="EMBL" id="KN822099">
    <property type="protein sequence ID" value="KIM57529.1"/>
    <property type="molecule type" value="Genomic_DNA"/>
</dbReference>
<dbReference type="AlphaFoldDB" id="A0A0C3DMS3"/>
<sequence length="455" mass="50146">MVPSLAKAKTPTWTEELLRQSLLSEELIDIHFHLFASRSKSSGSAVNVRTLHANAVLLKKSAKYFADLLGPETSPSGTMLMDVKLDDEIFGGLALGDYGYESDSDLEDEDNDEDEDEKDDPDDDRSVDADITGSNSFVSATADSVKDYDLLEKEDSNTTTPTGGLPGRPTAHKPSGIVSIPSKGRHIFIKDTAFQTWYCLMYYLYTGEVHLLPPKSSGNQGSRRLSLNASEEPRCSAKSMFRLAIKLNLDELREHAFSMMNESLDERNLLQELASGFVGRYPRVLEMELDMLSQTIATAPIIEGLPALMRRISQKELPHGADIIIGLHTRILRLHYARELAQIQPRSLDLAPVRPPPRCNIPEEELGFSPIQPVVQTSAVPGWGLGNGRKNISSNSFNQPEFSPPHSPIPWGGEKDAPSFSHAKNEVPFQTHPAPPSRNGLKSGASGKSKHKMSY</sequence>
<dbReference type="OrthoDB" id="6359816at2759"/>
<organism evidence="2 3">
    <name type="scientific">Scleroderma citrinum Foug A</name>
    <dbReference type="NCBI Taxonomy" id="1036808"/>
    <lineage>
        <taxon>Eukaryota</taxon>
        <taxon>Fungi</taxon>
        <taxon>Dikarya</taxon>
        <taxon>Basidiomycota</taxon>
        <taxon>Agaricomycotina</taxon>
        <taxon>Agaricomycetes</taxon>
        <taxon>Agaricomycetidae</taxon>
        <taxon>Boletales</taxon>
        <taxon>Sclerodermatineae</taxon>
        <taxon>Sclerodermataceae</taxon>
        <taxon>Scleroderma</taxon>
    </lineage>
</organism>
<keyword evidence="3" id="KW-1185">Reference proteome</keyword>
<reference evidence="3" key="2">
    <citation type="submission" date="2015-01" db="EMBL/GenBank/DDBJ databases">
        <title>Evolutionary Origins and Diversification of the Mycorrhizal Mutualists.</title>
        <authorList>
            <consortium name="DOE Joint Genome Institute"/>
            <consortium name="Mycorrhizal Genomics Consortium"/>
            <person name="Kohler A."/>
            <person name="Kuo A."/>
            <person name="Nagy L.G."/>
            <person name="Floudas D."/>
            <person name="Copeland A."/>
            <person name="Barry K.W."/>
            <person name="Cichocki N."/>
            <person name="Veneault-Fourrey C."/>
            <person name="LaButti K."/>
            <person name="Lindquist E.A."/>
            <person name="Lipzen A."/>
            <person name="Lundell T."/>
            <person name="Morin E."/>
            <person name="Murat C."/>
            <person name="Riley R."/>
            <person name="Ohm R."/>
            <person name="Sun H."/>
            <person name="Tunlid A."/>
            <person name="Henrissat B."/>
            <person name="Grigoriev I.V."/>
            <person name="Hibbett D.S."/>
            <person name="Martin F."/>
        </authorList>
    </citation>
    <scope>NUCLEOTIDE SEQUENCE [LARGE SCALE GENOMIC DNA]</scope>
    <source>
        <strain evidence="3">Foug A</strain>
    </source>
</reference>
<dbReference type="InParanoid" id="A0A0C3DMS3"/>
<feature type="region of interest" description="Disordered" evidence="1">
    <location>
        <begin position="101"/>
        <end position="133"/>
    </location>
</feature>
<feature type="region of interest" description="Disordered" evidence="1">
    <location>
        <begin position="154"/>
        <end position="176"/>
    </location>
</feature>